<organism evidence="1 2">
    <name type="scientific">Cronartium quercuum f. sp. fusiforme G11</name>
    <dbReference type="NCBI Taxonomy" id="708437"/>
    <lineage>
        <taxon>Eukaryota</taxon>
        <taxon>Fungi</taxon>
        <taxon>Dikarya</taxon>
        <taxon>Basidiomycota</taxon>
        <taxon>Pucciniomycotina</taxon>
        <taxon>Pucciniomycetes</taxon>
        <taxon>Pucciniales</taxon>
        <taxon>Coleosporiaceae</taxon>
        <taxon>Cronartium</taxon>
    </lineage>
</organism>
<reference evidence="1" key="1">
    <citation type="submission" date="2013-11" db="EMBL/GenBank/DDBJ databases">
        <title>Genome sequence of the fusiform rust pathogen reveals effectors for host alternation and coevolution with pine.</title>
        <authorList>
            <consortium name="DOE Joint Genome Institute"/>
            <person name="Smith K."/>
            <person name="Pendleton A."/>
            <person name="Kubisiak T."/>
            <person name="Anderson C."/>
            <person name="Salamov A."/>
            <person name="Aerts A."/>
            <person name="Riley R."/>
            <person name="Clum A."/>
            <person name="Lindquist E."/>
            <person name="Ence D."/>
            <person name="Campbell M."/>
            <person name="Kronenberg Z."/>
            <person name="Feau N."/>
            <person name="Dhillon B."/>
            <person name="Hamelin R."/>
            <person name="Burleigh J."/>
            <person name="Smith J."/>
            <person name="Yandell M."/>
            <person name="Nelson C."/>
            <person name="Grigoriev I."/>
            <person name="Davis J."/>
        </authorList>
    </citation>
    <scope>NUCLEOTIDE SEQUENCE</scope>
    <source>
        <strain evidence="1">G11</strain>
    </source>
</reference>
<dbReference type="Proteomes" id="UP000886653">
    <property type="component" value="Unassembled WGS sequence"/>
</dbReference>
<evidence type="ECO:0000313" key="2">
    <source>
        <dbReference type="Proteomes" id="UP000886653"/>
    </source>
</evidence>
<comment type="caution">
    <text evidence="1">The sequence shown here is derived from an EMBL/GenBank/DDBJ whole genome shotgun (WGS) entry which is preliminary data.</text>
</comment>
<evidence type="ECO:0000313" key="1">
    <source>
        <dbReference type="EMBL" id="KAG0143528.1"/>
    </source>
</evidence>
<gene>
    <name evidence="1" type="ORF">CROQUDRAFT_48716</name>
</gene>
<dbReference type="EMBL" id="MU167317">
    <property type="protein sequence ID" value="KAG0143528.1"/>
    <property type="molecule type" value="Genomic_DNA"/>
</dbReference>
<feature type="non-terminal residue" evidence="1">
    <location>
        <position position="1"/>
    </location>
</feature>
<dbReference type="SUPFAM" id="SSF52047">
    <property type="entry name" value="RNI-like"/>
    <property type="match status" value="1"/>
</dbReference>
<accession>A0A9P6TAF1</accession>
<dbReference type="AlphaFoldDB" id="A0A9P6TAF1"/>
<protein>
    <submittedName>
        <fullName evidence="1">Uncharacterized protein</fullName>
    </submittedName>
</protein>
<name>A0A9P6TAF1_9BASI</name>
<sequence length="451" mass="51879">IKSQETIPMARSVCFSDLPPEVLIDIIHAVRSLPGIHWDHVSRQRMRDKCVKITDPESEKVYEIYPDDGLPILNTLQALAVVSRNLYQVSRPILWKHLAFPSFVPGPMDIWTKSILPRNGHLVQTLAIPISNNCDTLAEELSPELWHKLIYENAAPELVQERFRNYATHEYLSAYSVYRLLSECFNIHTLTIQFRTREDGNPPRNLQRFLVRLIPLISDLKSLRHLIINYHGSPVVMNEFLIQTLRQLPLLRSFACGALQTSRGLAHKLFGYHCSQLRHLSQLKLTRLAHIDESWCLYNWPSNLTELALGLARDTQLQMELVCRFINHVGSNLTKLQLDLNGPHHNLDPEKVCFDLPMLTNLSLSCEDPVSLVCFQEFKTLQTLEHCYLDWTQWYIINDLICNLTWPCLQSISISSWITHKTGPELAKYAAGVDKLIEFCDENGIKNSIIV</sequence>
<keyword evidence="2" id="KW-1185">Reference proteome</keyword>
<proteinExistence type="predicted"/>